<organism evidence="1">
    <name type="scientific">Streptomyces sp. F12</name>
    <dbReference type="NCBI Taxonomy" id="1436084"/>
    <lineage>
        <taxon>Bacteria</taxon>
        <taxon>Bacillati</taxon>
        <taxon>Actinomycetota</taxon>
        <taxon>Actinomycetes</taxon>
        <taxon>Kitasatosporales</taxon>
        <taxon>Streptomycetaceae</taxon>
        <taxon>Streptomyces</taxon>
    </lineage>
</organism>
<sequence length="84" mass="9194">MTAVIAEQTNIRMTVTEFDFITCDQCGKRSPFFDDGDDGTHDAHDAGWHLFTSECGCPNLCGDCAEEICGAVDTSPRLFGMRVI</sequence>
<dbReference type="EMBL" id="KF602051">
    <property type="protein sequence ID" value="AHE40127.1"/>
    <property type="molecule type" value="Genomic_DNA"/>
</dbReference>
<keyword evidence="1" id="KW-0614">Plasmid</keyword>
<dbReference type="RefSeq" id="WP_024127391.1">
    <property type="nucleotide sequence ID" value="NC_023286.1"/>
</dbReference>
<geneLocation type="plasmid" evidence="1">
    <name>pFRL6</name>
</geneLocation>
<gene>
    <name evidence="1" type="ORF">pFRL6_40</name>
</gene>
<protein>
    <submittedName>
        <fullName evidence="1">Uncharacterized protein</fullName>
    </submittedName>
</protein>
<evidence type="ECO:0000313" key="1">
    <source>
        <dbReference type="EMBL" id="AHE40127.1"/>
    </source>
</evidence>
<reference evidence="1" key="1">
    <citation type="submission" date="2013-09" db="EMBL/GenBank/DDBJ databases">
        <title>Complete nucleotide sequence of Streptomyces linear plasmid pFRL6.</title>
        <authorList>
            <person name="Chen Z."/>
            <person name="Fang P."/>
            <person name="Qin Z."/>
        </authorList>
    </citation>
    <scope>NUCLEOTIDE SEQUENCE</scope>
    <source>
        <plasmid evidence="1">pFRL6</plasmid>
    </source>
</reference>
<dbReference type="AlphaFoldDB" id="V9Z6G4"/>
<accession>V9Z6G4</accession>
<proteinExistence type="predicted"/>
<name>V9Z6G4_9ACTN</name>